<reference evidence="2 3" key="1">
    <citation type="submission" date="2024-04" db="EMBL/GenBank/DDBJ databases">
        <authorList>
            <person name="Fracassetti M."/>
        </authorList>
    </citation>
    <scope>NUCLEOTIDE SEQUENCE [LARGE SCALE GENOMIC DNA]</scope>
</reference>
<evidence type="ECO:0000313" key="2">
    <source>
        <dbReference type="EMBL" id="CAL1377421.1"/>
    </source>
</evidence>
<organism evidence="2 3">
    <name type="scientific">Linum trigynum</name>
    <dbReference type="NCBI Taxonomy" id="586398"/>
    <lineage>
        <taxon>Eukaryota</taxon>
        <taxon>Viridiplantae</taxon>
        <taxon>Streptophyta</taxon>
        <taxon>Embryophyta</taxon>
        <taxon>Tracheophyta</taxon>
        <taxon>Spermatophyta</taxon>
        <taxon>Magnoliopsida</taxon>
        <taxon>eudicotyledons</taxon>
        <taxon>Gunneridae</taxon>
        <taxon>Pentapetalae</taxon>
        <taxon>rosids</taxon>
        <taxon>fabids</taxon>
        <taxon>Malpighiales</taxon>
        <taxon>Linaceae</taxon>
        <taxon>Linum</taxon>
    </lineage>
</organism>
<dbReference type="EMBL" id="OZ034816">
    <property type="protein sequence ID" value="CAL1377421.1"/>
    <property type="molecule type" value="Genomic_DNA"/>
</dbReference>
<keyword evidence="3" id="KW-1185">Reference proteome</keyword>
<feature type="region of interest" description="Disordered" evidence="1">
    <location>
        <begin position="51"/>
        <end position="77"/>
    </location>
</feature>
<name>A0AAV2DUV6_9ROSI</name>
<gene>
    <name evidence="2" type="ORF">LTRI10_LOCUS19074</name>
</gene>
<dbReference type="Proteomes" id="UP001497516">
    <property type="component" value="Chromosome 3"/>
</dbReference>
<protein>
    <submittedName>
        <fullName evidence="2">Uncharacterized protein</fullName>
    </submittedName>
</protein>
<evidence type="ECO:0000256" key="1">
    <source>
        <dbReference type="SAM" id="MobiDB-lite"/>
    </source>
</evidence>
<dbReference type="AlphaFoldDB" id="A0AAV2DUV6"/>
<sequence>MLGDQQGQRLGDQWRHQQKQCKQQLAEPTGSQERCGHCVYNTRKNSCDDSAFGGGLSRGSDGTRAQSSGCGVETEASGQQQQWTGISSCGKNSFALTGTNIKLRLGTQARFFADEEAKNAIKLEVLPVEQRGADGLELGPQFHEELA</sequence>
<accession>A0AAV2DUV6</accession>
<proteinExistence type="predicted"/>
<evidence type="ECO:0000313" key="3">
    <source>
        <dbReference type="Proteomes" id="UP001497516"/>
    </source>
</evidence>